<evidence type="ECO:0000259" key="2">
    <source>
        <dbReference type="Pfam" id="PF06251"/>
    </source>
</evidence>
<dbReference type="Gene3D" id="3.10.560.10">
    <property type="entry name" value="Outer membrane lipoprotein wza domain like"/>
    <property type="match status" value="1"/>
</dbReference>
<keyword evidence="5" id="KW-1185">Reference proteome</keyword>
<dbReference type="Proteomes" id="UP001375382">
    <property type="component" value="Unassembled WGS sequence"/>
</dbReference>
<feature type="domain" description="Capsule biosynthesis GfcC-like C-terminal" evidence="2">
    <location>
        <begin position="155"/>
        <end position="241"/>
    </location>
</feature>
<organism evidence="4 5">
    <name type="scientific">Rheinheimera muenzenbergensis</name>
    <dbReference type="NCBI Taxonomy" id="1193628"/>
    <lineage>
        <taxon>Bacteria</taxon>
        <taxon>Pseudomonadati</taxon>
        <taxon>Pseudomonadota</taxon>
        <taxon>Gammaproteobacteria</taxon>
        <taxon>Chromatiales</taxon>
        <taxon>Chromatiaceae</taxon>
        <taxon>Rheinheimera</taxon>
    </lineage>
</organism>
<accession>A0ABU8C2F4</accession>
<evidence type="ECO:0000259" key="3">
    <source>
        <dbReference type="Pfam" id="PF20616"/>
    </source>
</evidence>
<name>A0ABU8C2F4_9GAMM</name>
<dbReference type="InterPro" id="IPR010425">
    <property type="entry name" value="Caps_synth_GfcC-like_C"/>
</dbReference>
<feature type="domain" description="Capsule biosynthesis GfcC-like N-terminal" evidence="3">
    <location>
        <begin position="22"/>
        <end position="138"/>
    </location>
</feature>
<dbReference type="RefSeq" id="WP_335734236.1">
    <property type="nucleotide sequence ID" value="NZ_JALAAR010000001.1"/>
</dbReference>
<evidence type="ECO:0000313" key="5">
    <source>
        <dbReference type="Proteomes" id="UP001375382"/>
    </source>
</evidence>
<keyword evidence="1" id="KW-0732">Signal</keyword>
<evidence type="ECO:0000313" key="4">
    <source>
        <dbReference type="EMBL" id="MEH8015816.1"/>
    </source>
</evidence>
<sequence length="243" mass="26903">MNKPLLFTLGLLFCSNLSLAKVTVDINGERRQYSEAPRLAEVLQPYALKQQWYWPAAALYRTDSQYAQSLRRELISLAAEIAQQTDDKSLSDALALMQAQVNQWQLAERIVIPLDYDAATVQAALNPRFDAGDYRIVLGRRPGVVHIAGAVKRALSVPHNSASHVAVYAQPDHFSYAADASKLAVVQPDGRIVIAGISSWNSQHVEAMPGAQLLVLFTQPLLDKRFARLNALLQQLAVHRILP</sequence>
<protein>
    <submittedName>
        <fullName evidence="4">Capsule biosynthesis GfcC family protein</fullName>
    </submittedName>
</protein>
<reference evidence="4 5" key="1">
    <citation type="journal article" date="2023" name="Ecotoxicol. Environ. Saf.">
        <title>Mercury remediation potential of mercury-resistant strain Rheinheimera metallidurans sp. nov. isolated from a municipal waste dumping site.</title>
        <authorList>
            <person name="Yadav V."/>
            <person name="Manjhi A."/>
            <person name="Vadakedath N."/>
        </authorList>
    </citation>
    <scope>NUCLEOTIDE SEQUENCE [LARGE SCALE GENOMIC DNA]</scope>
    <source>
        <strain evidence="4 5">E-49</strain>
    </source>
</reference>
<evidence type="ECO:0000256" key="1">
    <source>
        <dbReference type="SAM" id="SignalP"/>
    </source>
</evidence>
<dbReference type="Pfam" id="PF20616">
    <property type="entry name" value="Caps_syn_GfcC_N"/>
    <property type="match status" value="1"/>
</dbReference>
<dbReference type="Pfam" id="PF06251">
    <property type="entry name" value="Caps_syn_GfcC_C"/>
    <property type="match status" value="1"/>
</dbReference>
<feature type="chain" id="PRO_5046119950" evidence="1">
    <location>
        <begin position="21"/>
        <end position="243"/>
    </location>
</feature>
<gene>
    <name evidence="4" type="ORF">MN202_01105</name>
</gene>
<comment type="caution">
    <text evidence="4">The sequence shown here is derived from an EMBL/GenBank/DDBJ whole genome shotgun (WGS) entry which is preliminary data.</text>
</comment>
<proteinExistence type="predicted"/>
<dbReference type="InterPro" id="IPR046459">
    <property type="entry name" value="Caps_syn_GfcC_N"/>
</dbReference>
<feature type="signal peptide" evidence="1">
    <location>
        <begin position="1"/>
        <end position="20"/>
    </location>
</feature>
<dbReference type="EMBL" id="JALAAR010000001">
    <property type="protein sequence ID" value="MEH8015816.1"/>
    <property type="molecule type" value="Genomic_DNA"/>
</dbReference>